<dbReference type="AlphaFoldDB" id="A0A246FE17"/>
<evidence type="ECO:0000313" key="2">
    <source>
        <dbReference type="EMBL" id="OWP52568.1"/>
    </source>
</evidence>
<protein>
    <recommendedName>
        <fullName evidence="1">PPM-type phosphatase domain-containing protein</fullName>
    </recommendedName>
</protein>
<dbReference type="STRING" id="46680.GCA_000807755_06316"/>
<dbReference type="SUPFAM" id="SSF81606">
    <property type="entry name" value="PP2C-like"/>
    <property type="match status" value="1"/>
</dbReference>
<feature type="domain" description="PPM-type phosphatase" evidence="1">
    <location>
        <begin position="8"/>
        <end position="240"/>
    </location>
</feature>
<reference evidence="2 3" key="1">
    <citation type="submission" date="2017-06" db="EMBL/GenBank/DDBJ databases">
        <title>Draft genome of Pseudomonas nitroreducens DF05.</title>
        <authorList>
            <person name="Iyer R."/>
        </authorList>
    </citation>
    <scope>NUCLEOTIDE SEQUENCE [LARGE SCALE GENOMIC DNA]</scope>
    <source>
        <strain evidence="2 3">DF05</strain>
    </source>
</reference>
<name>A0A246FE17_PSENT</name>
<dbReference type="eggNOG" id="COG0631">
    <property type="taxonomic scope" value="Bacteria"/>
</dbReference>
<gene>
    <name evidence="2" type="ORF">CEG18_01650</name>
</gene>
<dbReference type="InterPro" id="IPR001932">
    <property type="entry name" value="PPM-type_phosphatase-like_dom"/>
</dbReference>
<evidence type="ECO:0000313" key="3">
    <source>
        <dbReference type="Proteomes" id="UP000198145"/>
    </source>
</evidence>
<dbReference type="InterPro" id="IPR036457">
    <property type="entry name" value="PPM-type-like_dom_sf"/>
</dbReference>
<evidence type="ECO:0000259" key="1">
    <source>
        <dbReference type="Pfam" id="PF13672"/>
    </source>
</evidence>
<sequence>MTTISVLGAACRQGSPVNDDAIGHTATAAWVLDGATSLGRGLVGGDSDARWLAQSANAHLQRLLEEQPYRPTDDLLAQLQAGIAADFQRDSGVAVSLDLNLPTACLSLLRVLGDGSLELLNLCDTCIHLAWEDGRVESFGDTPLEEIDRQSVQRLLALREANPQWTHAQLWQASREWVRRNRALANTPEGYWCLDPSERWIPHVQRRVLDPAGLKAFMLVTDGFDRLLDFRRYDLDALFAALPERGVEALIDELRALESADGQALDYPRLKIHDDASVVWGTVRR</sequence>
<dbReference type="Pfam" id="PF13672">
    <property type="entry name" value="PP2C_2"/>
    <property type="match status" value="1"/>
</dbReference>
<dbReference type="RefSeq" id="WP_088416009.1">
    <property type="nucleotide sequence ID" value="NZ_NJBA01000001.1"/>
</dbReference>
<accession>A0A246FE17</accession>
<organism evidence="2 3">
    <name type="scientific">Pseudomonas nitroreducens</name>
    <dbReference type="NCBI Taxonomy" id="46680"/>
    <lineage>
        <taxon>Bacteria</taxon>
        <taxon>Pseudomonadati</taxon>
        <taxon>Pseudomonadota</taxon>
        <taxon>Gammaproteobacteria</taxon>
        <taxon>Pseudomonadales</taxon>
        <taxon>Pseudomonadaceae</taxon>
        <taxon>Pseudomonas</taxon>
    </lineage>
</organism>
<dbReference type="EMBL" id="NJBA01000001">
    <property type="protein sequence ID" value="OWP52568.1"/>
    <property type="molecule type" value="Genomic_DNA"/>
</dbReference>
<comment type="caution">
    <text evidence="2">The sequence shown here is derived from an EMBL/GenBank/DDBJ whole genome shotgun (WGS) entry which is preliminary data.</text>
</comment>
<proteinExistence type="predicted"/>
<dbReference type="Proteomes" id="UP000198145">
    <property type="component" value="Unassembled WGS sequence"/>
</dbReference>